<sequence length="74" mass="8818">MENNSKKYPQKLTLNEVREICLNEKRCSNSYLQLNLGIDYITANEYWEILCRDKELMEIVDSAWEKKNKEVSSN</sequence>
<proteinExistence type="predicted"/>
<reference evidence="1 2" key="1">
    <citation type="journal article" date="2016" name="Nat. Commun.">
        <title>Thousands of microbial genomes shed light on interconnected biogeochemical processes in an aquifer system.</title>
        <authorList>
            <person name="Anantharaman K."/>
            <person name="Brown C.T."/>
            <person name="Hug L.A."/>
            <person name="Sharon I."/>
            <person name="Castelle C.J."/>
            <person name="Probst A.J."/>
            <person name="Thomas B.C."/>
            <person name="Singh A."/>
            <person name="Wilkins M.J."/>
            <person name="Karaoz U."/>
            <person name="Brodie E.L."/>
            <person name="Williams K.H."/>
            <person name="Hubbard S.S."/>
            <person name="Banfield J.F."/>
        </authorList>
    </citation>
    <scope>NUCLEOTIDE SEQUENCE [LARGE SCALE GENOMIC DNA]</scope>
</reference>
<dbReference type="STRING" id="1802338.A2541_01965"/>
<accession>A0A1G2PIQ7</accession>
<dbReference type="AlphaFoldDB" id="A0A1G2PIQ7"/>
<name>A0A1G2PIQ7_9BACT</name>
<evidence type="ECO:0000313" key="1">
    <source>
        <dbReference type="EMBL" id="OHA47521.1"/>
    </source>
</evidence>
<gene>
    <name evidence="1" type="ORF">A2541_01965</name>
</gene>
<protein>
    <submittedName>
        <fullName evidence="1">Uncharacterized protein</fullName>
    </submittedName>
</protein>
<dbReference type="EMBL" id="MHSQ01000008">
    <property type="protein sequence ID" value="OHA47521.1"/>
    <property type="molecule type" value="Genomic_DNA"/>
</dbReference>
<organism evidence="1 2">
    <name type="scientific">Candidatus Taylorbacteria bacterium RIFOXYD2_FULL_36_9</name>
    <dbReference type="NCBI Taxonomy" id="1802338"/>
    <lineage>
        <taxon>Bacteria</taxon>
        <taxon>Candidatus Tayloriibacteriota</taxon>
    </lineage>
</organism>
<evidence type="ECO:0000313" key="2">
    <source>
        <dbReference type="Proteomes" id="UP000176965"/>
    </source>
</evidence>
<dbReference type="Proteomes" id="UP000176965">
    <property type="component" value="Unassembled WGS sequence"/>
</dbReference>
<comment type="caution">
    <text evidence="1">The sequence shown here is derived from an EMBL/GenBank/DDBJ whole genome shotgun (WGS) entry which is preliminary data.</text>
</comment>